<keyword evidence="7 9" id="KW-1133">Transmembrane helix</keyword>
<feature type="transmembrane region" description="Helical" evidence="9">
    <location>
        <begin position="976"/>
        <end position="996"/>
    </location>
</feature>
<keyword evidence="3 9" id="KW-0813">Transport</keyword>
<feature type="transmembrane region" description="Helical" evidence="9">
    <location>
        <begin position="541"/>
        <end position="558"/>
    </location>
</feature>
<feature type="transmembrane region" description="Helical" evidence="9">
    <location>
        <begin position="440"/>
        <end position="460"/>
    </location>
</feature>
<feature type="transmembrane region" description="Helical" evidence="9">
    <location>
        <begin position="472"/>
        <end position="499"/>
    </location>
</feature>
<dbReference type="SUPFAM" id="SSF82866">
    <property type="entry name" value="Multidrug efflux transporter AcrB transmembrane domain"/>
    <property type="match status" value="2"/>
</dbReference>
<feature type="transmembrane region" description="Helical" evidence="9">
    <location>
        <begin position="395"/>
        <end position="415"/>
    </location>
</feature>
<gene>
    <name evidence="10" type="ORF">HK18_07140</name>
</gene>
<feature type="transmembrane region" description="Helical" evidence="9">
    <location>
        <begin position="901"/>
        <end position="921"/>
    </location>
</feature>
<feature type="transmembrane region" description="Helical" evidence="9">
    <location>
        <begin position="878"/>
        <end position="894"/>
    </location>
</feature>
<dbReference type="GO" id="GO:0009636">
    <property type="term" value="P:response to toxic substance"/>
    <property type="evidence" value="ECO:0007669"/>
    <property type="project" value="UniProtKB-ARBA"/>
</dbReference>
<dbReference type="InterPro" id="IPR027463">
    <property type="entry name" value="AcrB_DN_DC_subdom"/>
</dbReference>
<dbReference type="Gene3D" id="3.30.70.1430">
    <property type="entry name" value="Multidrug efflux transporter AcrB pore domain"/>
    <property type="match status" value="2"/>
</dbReference>
<dbReference type="AlphaFoldDB" id="A0A251ZVG2"/>
<feature type="transmembrane region" description="Helical" evidence="9">
    <location>
        <begin position="368"/>
        <end position="389"/>
    </location>
</feature>
<dbReference type="EMBL" id="JOPB01000005">
    <property type="protein sequence ID" value="OUI78658.1"/>
    <property type="molecule type" value="Genomic_DNA"/>
</dbReference>
<keyword evidence="11" id="KW-1185">Reference proteome</keyword>
<proteinExistence type="inferred from homology"/>
<dbReference type="GO" id="GO:0005886">
    <property type="term" value="C:plasma membrane"/>
    <property type="evidence" value="ECO:0007669"/>
    <property type="project" value="UniProtKB-SubCell"/>
</dbReference>
<dbReference type="Pfam" id="PF00873">
    <property type="entry name" value="ACR_tran"/>
    <property type="match status" value="1"/>
</dbReference>
<dbReference type="Gene3D" id="3.30.70.1440">
    <property type="entry name" value="Multidrug efflux transporter AcrB pore domain"/>
    <property type="match status" value="1"/>
</dbReference>
<dbReference type="InterPro" id="IPR001036">
    <property type="entry name" value="Acrflvin-R"/>
</dbReference>
<dbReference type="Proteomes" id="UP000194946">
    <property type="component" value="Unassembled WGS sequence"/>
</dbReference>
<dbReference type="PANTHER" id="PTHR32063">
    <property type="match status" value="1"/>
</dbReference>
<evidence type="ECO:0000256" key="3">
    <source>
        <dbReference type="ARBA" id="ARBA00022448"/>
    </source>
</evidence>
<keyword evidence="4" id="KW-1003">Cell membrane</keyword>
<comment type="caution">
    <text evidence="10">The sequence shown here is derived from an EMBL/GenBank/DDBJ whole genome shotgun (WGS) entry which is preliminary data.</text>
</comment>
<evidence type="ECO:0000256" key="4">
    <source>
        <dbReference type="ARBA" id="ARBA00022475"/>
    </source>
</evidence>
<evidence type="ECO:0000313" key="11">
    <source>
        <dbReference type="Proteomes" id="UP000194946"/>
    </source>
</evidence>
<dbReference type="SUPFAM" id="SSF82714">
    <property type="entry name" value="Multidrug efflux transporter AcrB TolC docking domain, DN and DC subdomains"/>
    <property type="match status" value="2"/>
</dbReference>
<sequence length="1059" mass="114887">MSLSRFFIDRPIFAWVIAILISLMGMIALITLPVAQWPNIAPPPITLTFTYPGATADTVQRTVVDPVSQNLYGVDHLEYLSTVANSDGTATITLTFAQGTNPDVAQVQVLNRVDVARALLPTTVSSQGIRISKSNKSFMMIFAIKTKDNSLSEGALGDLLASDVQTPITRLNGLGDYTSFSSEYAMRVWLDPDKLHNYQLNPTDVMNEISYQNAEVPLGEFGKLPAAPDQRFDMYTGGIRRLVTPEEFGNIIVKTQTDGARIRLKDVATVGLGSMSYQPVGELNSQPVAAFGVKLSPGFNQLSLSSAVHSKIQELSKYFPANAEYLYPLDTSTLVIESMEEVIHTLLEAIVLVVIVMYVFLQNIRATFVPTIAVPVVLLGTFAILEMAGFSLNTLTMLAMVLAIGLLVDDAIVVVENVERVMEEEHCDPKTATQKSMDQISGALVGIALVLSVVFIPMAFFSGSAGVVYRQFSITIVSAMTLSVIVALVFTPALCATILKHKDKNAKRGRFFTWFNRSFEKMVSGYISGVRGMIRHTRITMIVYVGFTVGAVAMFLALPEGFLPDEDQGVVYTQASLSPGSSAAMTAGVNKQITDYFLKHEKKYIQFVFTAIGFNFGGQAQSASFGVVRLKDFDQRSGDYQASAQAIAARAMKALSSIPGANVFAVIPPPVMDLGSATGFDFELQNRGHLDEATFAKARDMILAKARADKRLVAVRLNGLPDAPQYYFNIDRDKAHTQGVSIDSINQTLSIALGSSDAGLFNLRGRVKHVFVQGNIKSRMAPDDLRRWFVRNSNGQMVPLTSFINGSWKTTSQKVETYNTYRSFEIMGQGARGVSNGTAMKLMEQYTNEVAKEIPGIGFEWTGMSYEQVKSSGQAGKLYALSILAVFLSLAALYESWAIPFAVLLVVPLGVIGAALATYFRGLDNDIYFQVGLLTTVGLAAKNAILIVEFAKEHFDEGKSLVESALLAAHERIRPILMTSLAFVLGVVPLAIATGAGAASHVAIGTAVVGGVMTATVLALYFVPVFFIVVLGLFKVKPLIALKKEAVANEAITTDKTQE</sequence>
<dbReference type="GO" id="GO:0042910">
    <property type="term" value="F:xenobiotic transmembrane transporter activity"/>
    <property type="evidence" value="ECO:0007669"/>
    <property type="project" value="TreeGrafter"/>
</dbReference>
<accession>A0A251ZVG2</accession>
<evidence type="ECO:0000256" key="5">
    <source>
        <dbReference type="ARBA" id="ARBA00022519"/>
    </source>
</evidence>
<organism evidence="10 11">
    <name type="scientific">Commensalibacter intestini</name>
    <dbReference type="NCBI Taxonomy" id="479936"/>
    <lineage>
        <taxon>Bacteria</taxon>
        <taxon>Pseudomonadati</taxon>
        <taxon>Pseudomonadota</taxon>
        <taxon>Alphaproteobacteria</taxon>
        <taxon>Acetobacterales</taxon>
        <taxon>Acetobacteraceae</taxon>
    </lineage>
</organism>
<evidence type="ECO:0000256" key="9">
    <source>
        <dbReference type="RuleBase" id="RU364070"/>
    </source>
</evidence>
<feature type="transmembrane region" description="Helical" evidence="9">
    <location>
        <begin position="1002"/>
        <end position="1034"/>
    </location>
</feature>
<dbReference type="Gene3D" id="3.30.2090.10">
    <property type="entry name" value="Multidrug efflux transporter AcrB TolC docking domain, DN and DC subdomains"/>
    <property type="match status" value="2"/>
</dbReference>
<evidence type="ECO:0000256" key="1">
    <source>
        <dbReference type="ARBA" id="ARBA00004429"/>
    </source>
</evidence>
<evidence type="ECO:0000313" key="10">
    <source>
        <dbReference type="EMBL" id="OUI78658.1"/>
    </source>
</evidence>
<feature type="transmembrane region" description="Helical" evidence="9">
    <location>
        <begin position="12"/>
        <end position="35"/>
    </location>
</feature>
<keyword evidence="8 9" id="KW-0472">Membrane</keyword>
<protein>
    <recommendedName>
        <fullName evidence="9">Efflux pump membrane transporter</fullName>
    </recommendedName>
</protein>
<dbReference type="FunFam" id="1.20.1640.10:FF:000001">
    <property type="entry name" value="Efflux pump membrane transporter"/>
    <property type="match status" value="1"/>
</dbReference>
<keyword evidence="6 9" id="KW-0812">Transmembrane</keyword>
<dbReference type="Gene3D" id="3.30.70.1320">
    <property type="entry name" value="Multidrug efflux transporter AcrB pore domain like"/>
    <property type="match status" value="1"/>
</dbReference>
<reference evidence="11" key="1">
    <citation type="submission" date="2014-06" db="EMBL/GenBank/DDBJ databases">
        <authorList>
            <person name="Winans N.J."/>
            <person name="Newell P.D."/>
            <person name="Douglas A.E."/>
        </authorList>
    </citation>
    <scope>NUCLEOTIDE SEQUENCE [LARGE SCALE GENOMIC DNA]</scope>
    <source>
        <strain evidence="11">DmL_052</strain>
    </source>
</reference>
<name>A0A251ZVG2_9PROT</name>
<comment type="caution">
    <text evidence="9">Lacks conserved residue(s) required for the propagation of feature annotation.</text>
</comment>
<dbReference type="RefSeq" id="WP_086632116.1">
    <property type="nucleotide sequence ID" value="NZ_JOPB01000005.1"/>
</dbReference>
<dbReference type="NCBIfam" id="NF000282">
    <property type="entry name" value="RND_permease_1"/>
    <property type="match status" value="1"/>
</dbReference>
<dbReference type="PRINTS" id="PR00702">
    <property type="entry name" value="ACRIFLAVINRP"/>
</dbReference>
<dbReference type="GO" id="GO:0015562">
    <property type="term" value="F:efflux transmembrane transporter activity"/>
    <property type="evidence" value="ECO:0007669"/>
    <property type="project" value="InterPro"/>
</dbReference>
<feature type="transmembrane region" description="Helical" evidence="9">
    <location>
        <begin position="342"/>
        <end position="361"/>
    </location>
</feature>
<comment type="subcellular location">
    <subcellularLocation>
        <location evidence="1 9">Cell inner membrane</location>
        <topology evidence="1 9">Multi-pass membrane protein</topology>
    </subcellularLocation>
</comment>
<dbReference type="PANTHER" id="PTHR32063:SF13">
    <property type="entry name" value="MULTIDRUG EFFLUX PUMP SUBUNIT ACRB-RELATED"/>
    <property type="match status" value="1"/>
</dbReference>
<keyword evidence="5 9" id="KW-0997">Cell inner membrane</keyword>
<evidence type="ECO:0000256" key="7">
    <source>
        <dbReference type="ARBA" id="ARBA00022989"/>
    </source>
</evidence>
<evidence type="ECO:0000256" key="6">
    <source>
        <dbReference type="ARBA" id="ARBA00022692"/>
    </source>
</evidence>
<dbReference type="Gene3D" id="1.20.1640.10">
    <property type="entry name" value="Multidrug efflux transporter AcrB transmembrane domain"/>
    <property type="match status" value="2"/>
</dbReference>
<comment type="similarity">
    <text evidence="2 9">Belongs to the resistance-nodulation-cell division (RND) (TC 2.A.6) family.</text>
</comment>
<dbReference type="InterPro" id="IPR004764">
    <property type="entry name" value="MdtF-like"/>
</dbReference>
<evidence type="ECO:0000256" key="8">
    <source>
        <dbReference type="ARBA" id="ARBA00023136"/>
    </source>
</evidence>
<evidence type="ECO:0000256" key="2">
    <source>
        <dbReference type="ARBA" id="ARBA00010942"/>
    </source>
</evidence>
<dbReference type="NCBIfam" id="TIGR00915">
    <property type="entry name" value="2A0602"/>
    <property type="match status" value="1"/>
</dbReference>
<dbReference type="SUPFAM" id="SSF82693">
    <property type="entry name" value="Multidrug efflux transporter AcrB pore domain, PN1, PN2, PC1 and PC2 subdomains"/>
    <property type="match status" value="4"/>
</dbReference>